<dbReference type="Proteomes" id="UP000887565">
    <property type="component" value="Unplaced"/>
</dbReference>
<accession>A0A915I4S9</accession>
<reference evidence="3" key="1">
    <citation type="submission" date="2022-11" db="UniProtKB">
        <authorList>
            <consortium name="WormBaseParasite"/>
        </authorList>
    </citation>
    <scope>IDENTIFICATION</scope>
</reference>
<dbReference type="AlphaFoldDB" id="A0A915I4S9"/>
<evidence type="ECO:0000256" key="1">
    <source>
        <dbReference type="SAM" id="MobiDB-lite"/>
    </source>
</evidence>
<feature type="compositionally biased region" description="Polar residues" evidence="1">
    <location>
        <begin position="65"/>
        <end position="76"/>
    </location>
</feature>
<dbReference type="Gene3D" id="1.10.287.770">
    <property type="entry name" value="YojJ-like"/>
    <property type="match status" value="1"/>
</dbReference>
<keyword evidence="2" id="KW-1185">Reference proteome</keyword>
<protein>
    <submittedName>
        <fullName evidence="3">Uncharacterized protein</fullName>
    </submittedName>
</protein>
<feature type="compositionally biased region" description="Low complexity" evidence="1">
    <location>
        <begin position="51"/>
        <end position="64"/>
    </location>
</feature>
<sequence>MPKIGVGTRNESGAAKRKRKAQEEKTSQSMQGALLKHFRPSSNTEKEPNFSSQDVSISDSIDSQTAETPETLGSTSSQQNLSNVVIADNLVNITNNVVISRSDSELSDLAQCMELWLGFSVITCFEVVDVLVELICWWIASIKNIKKFKNSNIISQAKSCVKMTNTQN</sequence>
<name>A0A915I4S9_ROMCU</name>
<evidence type="ECO:0000313" key="3">
    <source>
        <dbReference type="WBParaSite" id="nRc.2.0.1.t08766-RA"/>
    </source>
</evidence>
<feature type="region of interest" description="Disordered" evidence="1">
    <location>
        <begin position="1"/>
        <end position="76"/>
    </location>
</feature>
<organism evidence="2 3">
    <name type="scientific">Romanomermis culicivorax</name>
    <name type="common">Nematode worm</name>
    <dbReference type="NCBI Taxonomy" id="13658"/>
    <lineage>
        <taxon>Eukaryota</taxon>
        <taxon>Metazoa</taxon>
        <taxon>Ecdysozoa</taxon>
        <taxon>Nematoda</taxon>
        <taxon>Enoplea</taxon>
        <taxon>Dorylaimia</taxon>
        <taxon>Mermithida</taxon>
        <taxon>Mermithoidea</taxon>
        <taxon>Mermithidae</taxon>
        <taxon>Romanomermis</taxon>
    </lineage>
</organism>
<proteinExistence type="predicted"/>
<evidence type="ECO:0000313" key="2">
    <source>
        <dbReference type="Proteomes" id="UP000887565"/>
    </source>
</evidence>
<dbReference type="WBParaSite" id="nRc.2.0.1.t08766-RA">
    <property type="protein sequence ID" value="nRc.2.0.1.t08766-RA"/>
    <property type="gene ID" value="nRc.2.0.1.g08766"/>
</dbReference>